<dbReference type="Pfam" id="PF00295">
    <property type="entry name" value="Glyco_hydro_28"/>
    <property type="match status" value="1"/>
</dbReference>
<keyword evidence="3" id="KW-0134">Cell wall</keyword>
<dbReference type="SUPFAM" id="SSF51126">
    <property type="entry name" value="Pectin lyase-like"/>
    <property type="match status" value="1"/>
</dbReference>
<comment type="similarity">
    <text evidence="2 8">Belongs to the glycosyl hydrolase 28 family.</text>
</comment>
<evidence type="ECO:0000256" key="5">
    <source>
        <dbReference type="ARBA" id="ARBA00022801"/>
    </source>
</evidence>
<gene>
    <name evidence="10" type="ORF">LSAT_V11C700379900</name>
</gene>
<dbReference type="GO" id="GO:0071555">
    <property type="term" value="P:cell wall organization"/>
    <property type="evidence" value="ECO:0007669"/>
    <property type="project" value="UniProtKB-KW"/>
</dbReference>
<dbReference type="InterPro" id="IPR012334">
    <property type="entry name" value="Pectin_lyas_fold"/>
</dbReference>
<sequence>MVKTKPIGRAVFSLFLIPLIAKYQAAVVDIKTKGAKGDGKTDDGPAIMSAWKEACGGLLGGGLLPETVLIPPGTYFAAPIQLKGPCKGPIEIKATGATIKAPPEVAKFKTDGWIEIEGVDKLTMTGGNYDGQGQATWKSNNCASTGVCKLPAVSCVSLKLFNIGVSIL</sequence>
<comment type="subcellular location">
    <subcellularLocation>
        <location evidence="1">Secreted</location>
        <location evidence="1">Cell wall</location>
    </subcellularLocation>
</comment>
<dbReference type="GO" id="GO:0005975">
    <property type="term" value="P:carbohydrate metabolic process"/>
    <property type="evidence" value="ECO:0007669"/>
    <property type="project" value="InterPro"/>
</dbReference>
<protein>
    <recommendedName>
        <fullName evidence="12">Pectate lyase superfamily protein domain-containing protein</fullName>
    </recommendedName>
</protein>
<dbReference type="GO" id="GO:0004650">
    <property type="term" value="F:polygalacturonase activity"/>
    <property type="evidence" value="ECO:0007669"/>
    <property type="project" value="InterPro"/>
</dbReference>
<dbReference type="AlphaFoldDB" id="A0A9R1UYJ2"/>
<keyword evidence="7" id="KW-0961">Cell wall biogenesis/degradation</keyword>
<dbReference type="Proteomes" id="UP000235145">
    <property type="component" value="Unassembled WGS sequence"/>
</dbReference>
<name>A0A9R1UYJ2_LACSA</name>
<dbReference type="PANTHER" id="PTHR31375">
    <property type="match status" value="1"/>
</dbReference>
<evidence type="ECO:0000256" key="4">
    <source>
        <dbReference type="ARBA" id="ARBA00022525"/>
    </source>
</evidence>
<keyword evidence="4" id="KW-0964">Secreted</keyword>
<evidence type="ECO:0000256" key="9">
    <source>
        <dbReference type="SAM" id="SignalP"/>
    </source>
</evidence>
<keyword evidence="6 8" id="KW-0326">Glycosidase</keyword>
<reference evidence="10 11" key="1">
    <citation type="journal article" date="2017" name="Nat. Commun.">
        <title>Genome assembly with in vitro proximity ligation data and whole-genome triplication in lettuce.</title>
        <authorList>
            <person name="Reyes-Chin-Wo S."/>
            <person name="Wang Z."/>
            <person name="Yang X."/>
            <person name="Kozik A."/>
            <person name="Arikit S."/>
            <person name="Song C."/>
            <person name="Xia L."/>
            <person name="Froenicke L."/>
            <person name="Lavelle D.O."/>
            <person name="Truco M.J."/>
            <person name="Xia R."/>
            <person name="Zhu S."/>
            <person name="Xu C."/>
            <person name="Xu H."/>
            <person name="Xu X."/>
            <person name="Cox K."/>
            <person name="Korf I."/>
            <person name="Meyers B.C."/>
            <person name="Michelmore R.W."/>
        </authorList>
    </citation>
    <scope>NUCLEOTIDE SEQUENCE [LARGE SCALE GENOMIC DNA]</scope>
    <source>
        <strain evidence="11">cv. Salinas</strain>
        <tissue evidence="10">Seedlings</tissue>
    </source>
</reference>
<evidence type="ECO:0008006" key="12">
    <source>
        <dbReference type="Google" id="ProtNLM"/>
    </source>
</evidence>
<evidence type="ECO:0000256" key="3">
    <source>
        <dbReference type="ARBA" id="ARBA00022512"/>
    </source>
</evidence>
<organism evidence="10 11">
    <name type="scientific">Lactuca sativa</name>
    <name type="common">Garden lettuce</name>
    <dbReference type="NCBI Taxonomy" id="4236"/>
    <lineage>
        <taxon>Eukaryota</taxon>
        <taxon>Viridiplantae</taxon>
        <taxon>Streptophyta</taxon>
        <taxon>Embryophyta</taxon>
        <taxon>Tracheophyta</taxon>
        <taxon>Spermatophyta</taxon>
        <taxon>Magnoliopsida</taxon>
        <taxon>eudicotyledons</taxon>
        <taxon>Gunneridae</taxon>
        <taxon>Pentapetalae</taxon>
        <taxon>asterids</taxon>
        <taxon>campanulids</taxon>
        <taxon>Asterales</taxon>
        <taxon>Asteraceae</taxon>
        <taxon>Cichorioideae</taxon>
        <taxon>Cichorieae</taxon>
        <taxon>Lactucinae</taxon>
        <taxon>Lactuca</taxon>
    </lineage>
</organism>
<evidence type="ECO:0000256" key="2">
    <source>
        <dbReference type="ARBA" id="ARBA00008834"/>
    </source>
</evidence>
<dbReference type="InterPro" id="IPR011050">
    <property type="entry name" value="Pectin_lyase_fold/virulence"/>
</dbReference>
<accession>A0A9R1UYJ2</accession>
<keyword evidence="5 8" id="KW-0378">Hydrolase</keyword>
<dbReference type="InterPro" id="IPR000743">
    <property type="entry name" value="Glyco_hydro_28"/>
</dbReference>
<proteinExistence type="inferred from homology"/>
<feature type="signal peptide" evidence="9">
    <location>
        <begin position="1"/>
        <end position="25"/>
    </location>
</feature>
<comment type="caution">
    <text evidence="10">The sequence shown here is derived from an EMBL/GenBank/DDBJ whole genome shotgun (WGS) entry which is preliminary data.</text>
</comment>
<evidence type="ECO:0000256" key="7">
    <source>
        <dbReference type="ARBA" id="ARBA00023316"/>
    </source>
</evidence>
<dbReference type="EMBL" id="NBSK02000007">
    <property type="protein sequence ID" value="KAJ0195120.1"/>
    <property type="molecule type" value="Genomic_DNA"/>
</dbReference>
<keyword evidence="11" id="KW-1185">Reference proteome</keyword>
<evidence type="ECO:0000256" key="1">
    <source>
        <dbReference type="ARBA" id="ARBA00004191"/>
    </source>
</evidence>
<evidence type="ECO:0000313" key="11">
    <source>
        <dbReference type="Proteomes" id="UP000235145"/>
    </source>
</evidence>
<keyword evidence="9" id="KW-0732">Signal</keyword>
<feature type="chain" id="PRO_5040506826" description="Pectate lyase superfamily protein domain-containing protein" evidence="9">
    <location>
        <begin position="26"/>
        <end position="168"/>
    </location>
</feature>
<evidence type="ECO:0000256" key="8">
    <source>
        <dbReference type="RuleBase" id="RU361169"/>
    </source>
</evidence>
<evidence type="ECO:0000313" key="10">
    <source>
        <dbReference type="EMBL" id="KAJ0195120.1"/>
    </source>
</evidence>
<dbReference type="Gene3D" id="2.160.20.10">
    <property type="entry name" value="Single-stranded right-handed beta-helix, Pectin lyase-like"/>
    <property type="match status" value="1"/>
</dbReference>
<evidence type="ECO:0000256" key="6">
    <source>
        <dbReference type="ARBA" id="ARBA00023295"/>
    </source>
</evidence>